<accession>A0ABP1QI61</accession>
<organism evidence="3 4">
    <name type="scientific">Orchesella dallaii</name>
    <dbReference type="NCBI Taxonomy" id="48710"/>
    <lineage>
        <taxon>Eukaryota</taxon>
        <taxon>Metazoa</taxon>
        <taxon>Ecdysozoa</taxon>
        <taxon>Arthropoda</taxon>
        <taxon>Hexapoda</taxon>
        <taxon>Collembola</taxon>
        <taxon>Entomobryomorpha</taxon>
        <taxon>Entomobryoidea</taxon>
        <taxon>Orchesellidae</taxon>
        <taxon>Orchesellinae</taxon>
        <taxon>Orchesella</taxon>
    </lineage>
</organism>
<dbReference type="EMBL" id="CAXLJM020000032">
    <property type="protein sequence ID" value="CAL8099611.1"/>
    <property type="molecule type" value="Genomic_DNA"/>
</dbReference>
<dbReference type="SMART" id="SM00248">
    <property type="entry name" value="ANK"/>
    <property type="match status" value="3"/>
</dbReference>
<dbReference type="Proteomes" id="UP001642540">
    <property type="component" value="Unassembled WGS sequence"/>
</dbReference>
<dbReference type="Pfam" id="PF12796">
    <property type="entry name" value="Ank_2"/>
    <property type="match status" value="1"/>
</dbReference>
<evidence type="ECO:0000256" key="2">
    <source>
        <dbReference type="SAM" id="MobiDB-lite"/>
    </source>
</evidence>
<keyword evidence="1" id="KW-0040">ANK repeat</keyword>
<feature type="repeat" description="ANK" evidence="1">
    <location>
        <begin position="114"/>
        <end position="142"/>
    </location>
</feature>
<keyword evidence="4" id="KW-1185">Reference proteome</keyword>
<comment type="caution">
    <text evidence="3">The sequence shown here is derived from an EMBL/GenBank/DDBJ whole genome shotgun (WGS) entry which is preliminary data.</text>
</comment>
<feature type="region of interest" description="Disordered" evidence="2">
    <location>
        <begin position="248"/>
        <end position="305"/>
    </location>
</feature>
<gene>
    <name evidence="3" type="ORF">ODALV1_LOCUS10289</name>
</gene>
<evidence type="ECO:0008006" key="5">
    <source>
        <dbReference type="Google" id="ProtNLM"/>
    </source>
</evidence>
<reference evidence="3 4" key="1">
    <citation type="submission" date="2024-08" db="EMBL/GenBank/DDBJ databases">
        <authorList>
            <person name="Cucini C."/>
            <person name="Frati F."/>
        </authorList>
    </citation>
    <scope>NUCLEOTIDE SEQUENCE [LARGE SCALE GENOMIC DNA]</scope>
</reference>
<proteinExistence type="predicted"/>
<dbReference type="PROSITE" id="PS50088">
    <property type="entry name" value="ANK_REPEAT"/>
    <property type="match status" value="3"/>
</dbReference>
<protein>
    <recommendedName>
        <fullName evidence="5">Ankyrin repeat family A protein 2</fullName>
    </recommendedName>
</protein>
<feature type="repeat" description="ANK" evidence="1">
    <location>
        <begin position="180"/>
        <end position="212"/>
    </location>
</feature>
<evidence type="ECO:0000256" key="1">
    <source>
        <dbReference type="PROSITE-ProRule" id="PRU00023"/>
    </source>
</evidence>
<name>A0ABP1QI61_9HEXA</name>
<sequence>MEMETGQAVATLFAVKEEPLDFDMMVKVEDDLELDLPDRKTSSTAVPQIGSSNSAFQPYKQQSLTILTNLQRGNVKTTNKENGPESLTFHEKAAKASLTDADINESNVNAKDPNGFTPLMWAAFHGRLSIVQKLVGKGAQLDCFGPDGETPLMFAACNGHASVLNYLLQKGASPDTEDDAGNTALMFASYGNHVDCVTELLKRGANMSKPNGVGDTPFEITINKGHLAAQYAMEDFLKEEIEMSISKISGSSSSSSGSSSSNNNPSITNGSCHNATTHCNGGGPSENEGGRKSSGNRRTNNSHHK</sequence>
<dbReference type="InterPro" id="IPR002110">
    <property type="entry name" value="Ankyrin_rpt"/>
</dbReference>
<dbReference type="InterPro" id="IPR039323">
    <property type="entry name" value="ANKRD_45/46/60"/>
</dbReference>
<dbReference type="PANTHER" id="PTHR22677:SF4">
    <property type="entry name" value="USHER SYNDROME TYPE-1G PROTEIN-LIKE PROTEIN"/>
    <property type="match status" value="1"/>
</dbReference>
<evidence type="ECO:0000313" key="4">
    <source>
        <dbReference type="Proteomes" id="UP001642540"/>
    </source>
</evidence>
<dbReference type="Gene3D" id="1.25.40.20">
    <property type="entry name" value="Ankyrin repeat-containing domain"/>
    <property type="match status" value="2"/>
</dbReference>
<dbReference type="PANTHER" id="PTHR22677">
    <property type="entry name" value="ANKYRIN REPEAT DOMAIN-CONTAINING PROTEIN 60"/>
    <property type="match status" value="1"/>
</dbReference>
<dbReference type="PROSITE" id="PS50297">
    <property type="entry name" value="ANK_REP_REGION"/>
    <property type="match status" value="3"/>
</dbReference>
<dbReference type="SUPFAM" id="SSF48403">
    <property type="entry name" value="Ankyrin repeat"/>
    <property type="match status" value="1"/>
</dbReference>
<dbReference type="InterPro" id="IPR036770">
    <property type="entry name" value="Ankyrin_rpt-contain_sf"/>
</dbReference>
<feature type="compositionally biased region" description="Low complexity" evidence="2">
    <location>
        <begin position="248"/>
        <end position="271"/>
    </location>
</feature>
<feature type="repeat" description="ANK" evidence="1">
    <location>
        <begin position="147"/>
        <end position="179"/>
    </location>
</feature>
<evidence type="ECO:0000313" key="3">
    <source>
        <dbReference type="EMBL" id="CAL8099611.1"/>
    </source>
</evidence>